<evidence type="ECO:0000256" key="2">
    <source>
        <dbReference type="ARBA" id="ARBA00010488"/>
    </source>
</evidence>
<dbReference type="PANTHER" id="PTHR37316">
    <property type="entry name" value="TEICHOIC ACID GLYCEROL-PHOSPHATE PRIMASE"/>
    <property type="match status" value="1"/>
</dbReference>
<evidence type="ECO:0000313" key="9">
    <source>
        <dbReference type="Proteomes" id="UP000052991"/>
    </source>
</evidence>
<dbReference type="Gene3D" id="3.40.50.11820">
    <property type="match status" value="1"/>
</dbReference>
<organism evidence="8 9">
    <name type="scientific">Lactococcus lactis subsp. lactis</name>
    <name type="common">Streptococcus lactis</name>
    <dbReference type="NCBI Taxonomy" id="1360"/>
    <lineage>
        <taxon>Bacteria</taxon>
        <taxon>Bacillati</taxon>
        <taxon>Bacillota</taxon>
        <taxon>Bacilli</taxon>
        <taxon>Lactobacillales</taxon>
        <taxon>Streptococcaceae</taxon>
        <taxon>Lactococcus</taxon>
    </lineage>
</organism>
<dbReference type="InterPro" id="IPR007554">
    <property type="entry name" value="Glycerophosphate_synth"/>
</dbReference>
<evidence type="ECO:0000256" key="3">
    <source>
        <dbReference type="ARBA" id="ARBA00022475"/>
    </source>
</evidence>
<evidence type="ECO:0000256" key="1">
    <source>
        <dbReference type="ARBA" id="ARBA00004202"/>
    </source>
</evidence>
<dbReference type="SUPFAM" id="SSF53448">
    <property type="entry name" value="Nucleotide-diphospho-sugar transferases"/>
    <property type="match status" value="1"/>
</dbReference>
<dbReference type="RefSeq" id="WP_235587250.1">
    <property type="nucleotide sequence ID" value="NZ_LKLW01000071.1"/>
</dbReference>
<dbReference type="InterPro" id="IPR001173">
    <property type="entry name" value="Glyco_trans_2-like"/>
</dbReference>
<keyword evidence="3" id="KW-1003">Cell membrane</keyword>
<dbReference type="GO" id="GO:0047355">
    <property type="term" value="F:CDP-glycerol glycerophosphotransferase activity"/>
    <property type="evidence" value="ECO:0007669"/>
    <property type="project" value="InterPro"/>
</dbReference>
<keyword evidence="5" id="KW-0777">Teichoic acid biosynthesis</keyword>
<dbReference type="InterPro" id="IPR043149">
    <property type="entry name" value="TagF_N"/>
</dbReference>
<evidence type="ECO:0000256" key="4">
    <source>
        <dbReference type="ARBA" id="ARBA00022679"/>
    </source>
</evidence>
<evidence type="ECO:0000256" key="6">
    <source>
        <dbReference type="ARBA" id="ARBA00023136"/>
    </source>
</evidence>
<evidence type="ECO:0000313" key="8">
    <source>
        <dbReference type="EMBL" id="KSU27425.1"/>
    </source>
</evidence>
<dbReference type="CDD" id="cd00761">
    <property type="entry name" value="Glyco_tranf_GTA_type"/>
    <property type="match status" value="1"/>
</dbReference>
<dbReference type="SUPFAM" id="SSF53756">
    <property type="entry name" value="UDP-Glycosyltransferase/glycogen phosphorylase"/>
    <property type="match status" value="1"/>
</dbReference>
<reference evidence="9" key="1">
    <citation type="submission" date="2015-10" db="EMBL/GenBank/DDBJ databases">
        <title>Draft Genome Sequences of 11 Lactococcus lactis subspecies cremoris strains.</title>
        <authorList>
            <person name="Wels M."/>
            <person name="Backus L."/>
            <person name="Boekhorst J."/>
            <person name="Dijkstra A."/>
            <person name="Beerthuizen M."/>
            <person name="Kelly W."/>
            <person name="Siezen R."/>
            <person name="Bachmann H."/>
            <person name="Van Hijum S."/>
        </authorList>
    </citation>
    <scope>NUCLEOTIDE SEQUENCE [LARGE SCALE GENOMIC DNA]</scope>
    <source>
        <strain evidence="9">N42</strain>
    </source>
</reference>
<dbReference type="GO" id="GO:0005886">
    <property type="term" value="C:plasma membrane"/>
    <property type="evidence" value="ECO:0007669"/>
    <property type="project" value="UniProtKB-SubCell"/>
</dbReference>
<sequence length="1146" mass="132991">MEEKKLAIIVPIYNVADYLKDCLNSLLKQGVPEKELQIILVDDGSTDNSAQIAQKFVEKYPNFFELHQFENAGLGAACNRGTRLARARFITYVDSDDIVAPNSYEYMLGILERTGSQIITGNVHRFNSKNEWLNNIHARSHLGDFENTSLKEHPELIWDSTSWNKIFCLDFLKENNLYFPEGVLYEDIPMINPAFAAAKSIDIVKRMVYLWRAREGSITESSTDAKAVLDRITITEIALAGLKKYNAPNEILDTLYLKSLNLGIISMLRKEKYEYISLERKQELFNSLKEYLEKFPSDTLYQAKFDKLIYFDKVLKAKTQEEFDEITSKYLKNEIGFSGYWNDAGQYVLKSDYSDLEKIVTSDDLEIHPKIEEVVFEDDSLKIQGYFYAKYSDMSAPENVKILGISALSDDGNTINEIVGEKRNFENQRITAKFGYNLNHFVKDGADFNYDYSGYELKIPLNHLEFETTNSLAFVLEVEIDGLKFEVPIKNPISGDKPRPKVGLSNAQVFSVSYKTDWSLVLSLKERSVEELYFSEDGKELRIKGNATKIALKSGKTKLPLKLVGGRVMISQAVQEKIKSFDKSVFHWWQFITYVNGKEKSIYYSGFPKNFQNDSNLEILFSNNGVATLGISYLYPLVEKLQVEENVLKLAFSLKGWMTEATKVQIVADPTLSMIWETEKMNENLYQLSLPLTLDGFSDKEWLNFHVRLTFNDGYQTNELLRWGKKEFALKNEWVSANGIGWFFRSVEQKEHGAFAIKRTADRVFQEKVGNLEYVLQEKYQNWLKEPVLNDYIMMSSFWGRNNHFNDNPEALYRYIEKNYPNMTTIIVLKDAIRSYPEYPNAKIVSYGTADYWYYLARSKYFVNNVNFTEPPRIKREEQIEIQTMHGTPLKTLGFDVLGDWKDSTYNEVLRKNGNWDYLTVPSDWVANYALKAFRVSPQIIKSGYPRNDKLFMDYKMEEKNVMKLAMGLPIGKKIVAYTPTWRDKDETSINNFLNVQEFYSKIPENTVIAIKNHHYQSWKKIDKRYADKIILLESNTEIEQLYHISDALITDYSSVMFDYSLLNKPMIFWVFDYETYVKNRGLNFDFIAEAPGPVIFQQSELSKWIENFNSISNEFSNKIQSFRNKFGQYDSGDACEIILKKVLND</sequence>
<dbReference type="Proteomes" id="UP000052991">
    <property type="component" value="Unassembled WGS sequence"/>
</dbReference>
<evidence type="ECO:0000259" key="7">
    <source>
        <dbReference type="Pfam" id="PF00535"/>
    </source>
</evidence>
<keyword evidence="4 8" id="KW-0808">Transferase</keyword>
<dbReference type="GO" id="GO:0019350">
    <property type="term" value="P:teichoic acid biosynthetic process"/>
    <property type="evidence" value="ECO:0007669"/>
    <property type="project" value="UniProtKB-KW"/>
</dbReference>
<dbReference type="EMBL" id="LKLW01000071">
    <property type="protein sequence ID" value="KSU27425.1"/>
    <property type="molecule type" value="Genomic_DNA"/>
</dbReference>
<dbReference type="Pfam" id="PF00535">
    <property type="entry name" value="Glycos_transf_2"/>
    <property type="match status" value="1"/>
</dbReference>
<gene>
    <name evidence="8" type="ORF">N42_1004</name>
</gene>
<proteinExistence type="inferred from homology"/>
<dbReference type="AlphaFoldDB" id="A0A0V8EPM4"/>
<dbReference type="InterPro" id="IPR051612">
    <property type="entry name" value="Teichoic_Acid_Biosynth"/>
</dbReference>
<protein>
    <submittedName>
        <fullName evidence="8">Putative CDP-glycosylpolyol phosphate:glycosylpolyol glycosylpolyolphosphotransferase</fullName>
    </submittedName>
</protein>
<keyword evidence="6" id="KW-0472">Membrane</keyword>
<dbReference type="Gene3D" id="3.90.550.10">
    <property type="entry name" value="Spore Coat Polysaccharide Biosynthesis Protein SpsA, Chain A"/>
    <property type="match status" value="1"/>
</dbReference>
<dbReference type="Gene3D" id="3.40.50.12580">
    <property type="match status" value="1"/>
</dbReference>
<evidence type="ECO:0000256" key="5">
    <source>
        <dbReference type="ARBA" id="ARBA00022944"/>
    </source>
</evidence>
<comment type="caution">
    <text evidence="8">The sequence shown here is derived from an EMBL/GenBank/DDBJ whole genome shotgun (WGS) entry which is preliminary data.</text>
</comment>
<dbReference type="Pfam" id="PF04464">
    <property type="entry name" value="Glyphos_transf"/>
    <property type="match status" value="1"/>
</dbReference>
<accession>A0A0V8EPM4</accession>
<name>A0A0V8EPM4_LACLL</name>
<dbReference type="InterPro" id="IPR043148">
    <property type="entry name" value="TagF_C"/>
</dbReference>
<comment type="subcellular location">
    <subcellularLocation>
        <location evidence="1">Cell membrane</location>
        <topology evidence="1">Peripheral membrane protein</topology>
    </subcellularLocation>
</comment>
<comment type="similarity">
    <text evidence="2">Belongs to the CDP-glycerol glycerophosphotransferase family.</text>
</comment>
<dbReference type="InterPro" id="IPR029044">
    <property type="entry name" value="Nucleotide-diphossugar_trans"/>
</dbReference>
<dbReference type="PANTHER" id="PTHR37316:SF3">
    <property type="entry name" value="TEICHOIC ACID GLYCEROL-PHOSPHATE TRANSFERASE"/>
    <property type="match status" value="1"/>
</dbReference>
<dbReference type="PATRIC" id="fig|1360.116.peg.76"/>
<feature type="domain" description="Glycosyltransferase 2-like" evidence="7">
    <location>
        <begin position="8"/>
        <end position="138"/>
    </location>
</feature>